<evidence type="ECO:0000256" key="1">
    <source>
        <dbReference type="ARBA" id="ARBA00004417"/>
    </source>
</evidence>
<sequence length="336" mass="35879">MMLAPSPLAFGLDDDMPAPSANATPGASLLSVERFTLRRRGVAVLDDVTLDLPRGQSLALIGESGAGKSTLAFAAMGLLRPPEVELEGALHVGGTDIATAPEKHLRTLRGSRMGLIFQDATAALNPCFTVLQHLAEPLRRHRGLSRAACRERARALLESVGIADPARRLDAYPHELSGGMQQRVMIAIALACEPELLIADEPTSALDVTIQAQIMTLILERVRALGASVIFVLHDLALATQVADRVAVMYAGQIVETGPARDVLQSPRHPYTQGLRASAIEFGAQRLRPIAGVVPPLSAMPQGCRYAPRCPQATAQCSQRPALSPRGERLVACWHA</sequence>
<reference evidence="10 11" key="2">
    <citation type="submission" date="2017-08" db="EMBL/GenBank/DDBJ databases">
        <authorList>
            <person name="de Groot N.N."/>
        </authorList>
    </citation>
    <scope>NUCLEOTIDE SEQUENCE [LARGE SCALE GENOMIC DNA]</scope>
    <source>
        <strain evidence="10">Orrdi1</strain>
    </source>
</reference>
<evidence type="ECO:0000256" key="4">
    <source>
        <dbReference type="ARBA" id="ARBA00022475"/>
    </source>
</evidence>
<dbReference type="InterPro" id="IPR013563">
    <property type="entry name" value="Oligopep_ABC_C"/>
</dbReference>
<dbReference type="InterPro" id="IPR003439">
    <property type="entry name" value="ABC_transporter-like_ATP-bd"/>
</dbReference>
<evidence type="ECO:0000256" key="5">
    <source>
        <dbReference type="ARBA" id="ARBA00022741"/>
    </source>
</evidence>
<dbReference type="AlphaFoldDB" id="A0A1C3K5J7"/>
<dbReference type="PROSITE" id="PS50893">
    <property type="entry name" value="ABC_TRANSPORTER_2"/>
    <property type="match status" value="1"/>
</dbReference>
<dbReference type="Proteomes" id="UP000078558">
    <property type="component" value="Chromosome I"/>
</dbReference>
<name>A0A1C3K5J7_9BURK</name>
<evidence type="ECO:0000313" key="11">
    <source>
        <dbReference type="Proteomes" id="UP000078558"/>
    </source>
</evidence>
<proteinExistence type="inferred from homology"/>
<keyword evidence="11" id="KW-1185">Reference proteome</keyword>
<comment type="subcellular location">
    <subcellularLocation>
        <location evidence="1">Cell inner membrane</location>
        <topology evidence="1">Peripheral membrane protein</topology>
    </subcellularLocation>
</comment>
<evidence type="ECO:0000256" key="7">
    <source>
        <dbReference type="ARBA" id="ARBA00023136"/>
    </source>
</evidence>
<keyword evidence="3" id="KW-0813">Transport</keyword>
<dbReference type="RefSeq" id="WP_197707119.1">
    <property type="nucleotide sequence ID" value="NZ_LT907988.1"/>
</dbReference>
<dbReference type="CDD" id="cd03257">
    <property type="entry name" value="ABC_NikE_OppD_transporters"/>
    <property type="match status" value="1"/>
</dbReference>
<dbReference type="SUPFAM" id="SSF52540">
    <property type="entry name" value="P-loop containing nucleoside triphosphate hydrolases"/>
    <property type="match status" value="1"/>
</dbReference>
<organism evidence="9 11">
    <name type="scientific">Orrella dioscoreae</name>
    <dbReference type="NCBI Taxonomy" id="1851544"/>
    <lineage>
        <taxon>Bacteria</taxon>
        <taxon>Pseudomonadati</taxon>
        <taxon>Pseudomonadota</taxon>
        <taxon>Betaproteobacteria</taxon>
        <taxon>Burkholderiales</taxon>
        <taxon>Alcaligenaceae</taxon>
        <taxon>Orrella</taxon>
    </lineage>
</organism>
<dbReference type="FunFam" id="3.40.50.300:FF:000016">
    <property type="entry name" value="Oligopeptide ABC transporter ATP-binding component"/>
    <property type="match status" value="1"/>
</dbReference>
<accession>A0A1C3K5J7</accession>
<dbReference type="STRING" id="1851544.ODI_00877"/>
<dbReference type="KEGG" id="odi:ODI_R4098"/>
<comment type="similarity">
    <text evidence="2">Belongs to the ABC transporter superfamily.</text>
</comment>
<dbReference type="InterPro" id="IPR050388">
    <property type="entry name" value="ABC_Ni/Peptide_Import"/>
</dbReference>
<dbReference type="Pfam" id="PF08352">
    <property type="entry name" value="oligo_HPY"/>
    <property type="match status" value="1"/>
</dbReference>
<dbReference type="NCBIfam" id="TIGR01727">
    <property type="entry name" value="oligo_HPY"/>
    <property type="match status" value="1"/>
</dbReference>
<dbReference type="PANTHER" id="PTHR43297">
    <property type="entry name" value="OLIGOPEPTIDE TRANSPORT ATP-BINDING PROTEIN APPD"/>
    <property type="match status" value="1"/>
</dbReference>
<evidence type="ECO:0000313" key="9">
    <source>
        <dbReference type="EMBL" id="SBT26752.1"/>
    </source>
</evidence>
<dbReference type="PANTHER" id="PTHR43297:SF2">
    <property type="entry name" value="DIPEPTIDE TRANSPORT ATP-BINDING PROTEIN DPPD"/>
    <property type="match status" value="1"/>
</dbReference>
<dbReference type="GO" id="GO:0016887">
    <property type="term" value="F:ATP hydrolysis activity"/>
    <property type="evidence" value="ECO:0007669"/>
    <property type="project" value="InterPro"/>
</dbReference>
<dbReference type="GO" id="GO:0005886">
    <property type="term" value="C:plasma membrane"/>
    <property type="evidence" value="ECO:0007669"/>
    <property type="project" value="UniProtKB-SubCell"/>
</dbReference>
<dbReference type="SMART" id="SM00382">
    <property type="entry name" value="AAA"/>
    <property type="match status" value="1"/>
</dbReference>
<keyword evidence="7" id="KW-0472">Membrane</keyword>
<dbReference type="InterPro" id="IPR017871">
    <property type="entry name" value="ABC_transporter-like_CS"/>
</dbReference>
<dbReference type="InterPro" id="IPR003593">
    <property type="entry name" value="AAA+_ATPase"/>
</dbReference>
<dbReference type="GO" id="GO:0015833">
    <property type="term" value="P:peptide transport"/>
    <property type="evidence" value="ECO:0007669"/>
    <property type="project" value="InterPro"/>
</dbReference>
<keyword evidence="6 9" id="KW-0067">ATP-binding</keyword>
<evidence type="ECO:0000256" key="2">
    <source>
        <dbReference type="ARBA" id="ARBA00005417"/>
    </source>
</evidence>
<evidence type="ECO:0000259" key="8">
    <source>
        <dbReference type="PROSITE" id="PS50893"/>
    </source>
</evidence>
<dbReference type="Pfam" id="PF00005">
    <property type="entry name" value="ABC_tran"/>
    <property type="match status" value="1"/>
</dbReference>
<dbReference type="EMBL" id="LT907988">
    <property type="protein sequence ID" value="SOE52347.1"/>
    <property type="molecule type" value="Genomic_DNA"/>
</dbReference>
<keyword evidence="5" id="KW-0547">Nucleotide-binding</keyword>
<feature type="domain" description="ABC transporter" evidence="8">
    <location>
        <begin position="30"/>
        <end position="276"/>
    </location>
</feature>
<dbReference type="GO" id="GO:0005524">
    <property type="term" value="F:ATP binding"/>
    <property type="evidence" value="ECO:0007669"/>
    <property type="project" value="UniProtKB-KW"/>
</dbReference>
<dbReference type="PROSITE" id="PS00211">
    <property type="entry name" value="ABC_TRANSPORTER_1"/>
    <property type="match status" value="1"/>
</dbReference>
<evidence type="ECO:0000256" key="3">
    <source>
        <dbReference type="ARBA" id="ARBA00022448"/>
    </source>
</evidence>
<dbReference type="Gene3D" id="3.40.50.300">
    <property type="entry name" value="P-loop containing nucleotide triphosphate hydrolases"/>
    <property type="match status" value="1"/>
</dbReference>
<gene>
    <name evidence="9" type="ORF">ODI_00877</name>
    <name evidence="10" type="ORF">ODI_R4098</name>
</gene>
<dbReference type="GO" id="GO:0055085">
    <property type="term" value="P:transmembrane transport"/>
    <property type="evidence" value="ECO:0007669"/>
    <property type="project" value="UniProtKB-ARBA"/>
</dbReference>
<dbReference type="InterPro" id="IPR027417">
    <property type="entry name" value="P-loop_NTPase"/>
</dbReference>
<evidence type="ECO:0000256" key="6">
    <source>
        <dbReference type="ARBA" id="ARBA00022840"/>
    </source>
</evidence>
<dbReference type="EMBL" id="FLRC01000044">
    <property type="protein sequence ID" value="SBT26752.1"/>
    <property type="molecule type" value="Genomic_DNA"/>
</dbReference>
<protein>
    <submittedName>
        <fullName evidence="9">Oligopeptide transport ATP-binding protein OppF (TC 3.A.1.5.1)</fullName>
    </submittedName>
</protein>
<evidence type="ECO:0000313" key="10">
    <source>
        <dbReference type="EMBL" id="SOE52347.1"/>
    </source>
</evidence>
<reference evidence="9 11" key="1">
    <citation type="submission" date="2016-06" db="EMBL/GenBank/DDBJ databases">
        <authorList>
            <person name="Kjaerup R.B."/>
            <person name="Dalgaard T.S."/>
            <person name="Juul-Madsen H.R."/>
        </authorList>
    </citation>
    <scope>NUCLEOTIDE SEQUENCE [LARGE SCALE GENOMIC DNA]</scope>
    <source>
        <strain evidence="9">Orrdi1</strain>
    </source>
</reference>
<keyword evidence="4" id="KW-1003">Cell membrane</keyword>